<name>A0A918X2C9_9ACTN</name>
<protein>
    <submittedName>
        <fullName evidence="3">ABC transporter permease</fullName>
    </submittedName>
</protein>
<reference evidence="3" key="2">
    <citation type="submission" date="2020-09" db="EMBL/GenBank/DDBJ databases">
        <authorList>
            <person name="Sun Q."/>
            <person name="Ohkuma M."/>
        </authorList>
    </citation>
    <scope>NUCLEOTIDE SEQUENCE</scope>
    <source>
        <strain evidence="3">JCM 4637</strain>
    </source>
</reference>
<dbReference type="Proteomes" id="UP000638353">
    <property type="component" value="Unassembled WGS sequence"/>
</dbReference>
<feature type="compositionally biased region" description="Pro residues" evidence="1">
    <location>
        <begin position="319"/>
        <end position="330"/>
    </location>
</feature>
<organism evidence="3 4">
    <name type="scientific">Streptomyces finlayi</name>
    <dbReference type="NCBI Taxonomy" id="67296"/>
    <lineage>
        <taxon>Bacteria</taxon>
        <taxon>Bacillati</taxon>
        <taxon>Actinomycetota</taxon>
        <taxon>Actinomycetes</taxon>
        <taxon>Kitasatosporales</taxon>
        <taxon>Streptomycetaceae</taxon>
        <taxon>Streptomyces</taxon>
    </lineage>
</organism>
<comment type="caution">
    <text evidence="3">The sequence shown here is derived from an EMBL/GenBank/DDBJ whole genome shotgun (WGS) entry which is preliminary data.</text>
</comment>
<feature type="transmembrane region" description="Helical" evidence="2">
    <location>
        <begin position="428"/>
        <end position="449"/>
    </location>
</feature>
<feature type="transmembrane region" description="Helical" evidence="2">
    <location>
        <begin position="514"/>
        <end position="533"/>
    </location>
</feature>
<feature type="transmembrane region" description="Helical" evidence="2">
    <location>
        <begin position="20"/>
        <end position="38"/>
    </location>
</feature>
<dbReference type="RefSeq" id="WP_189825667.1">
    <property type="nucleotide sequence ID" value="NZ_BMVC01000011.1"/>
</dbReference>
<proteinExistence type="predicted"/>
<feature type="transmembrane region" description="Helical" evidence="2">
    <location>
        <begin position="484"/>
        <end position="502"/>
    </location>
</feature>
<evidence type="ECO:0000313" key="3">
    <source>
        <dbReference type="EMBL" id="GHD04909.1"/>
    </source>
</evidence>
<feature type="transmembrane region" description="Helical" evidence="2">
    <location>
        <begin position="455"/>
        <end position="472"/>
    </location>
</feature>
<dbReference type="AlphaFoldDB" id="A0A918X2C9"/>
<evidence type="ECO:0000256" key="1">
    <source>
        <dbReference type="SAM" id="MobiDB-lite"/>
    </source>
</evidence>
<keyword evidence="2" id="KW-0812">Transmembrane</keyword>
<gene>
    <name evidence="3" type="ORF">GCM10010334_54870</name>
</gene>
<feature type="transmembrane region" description="Helical" evidence="2">
    <location>
        <begin position="58"/>
        <end position="80"/>
    </location>
</feature>
<feature type="transmembrane region" description="Helical" evidence="2">
    <location>
        <begin position="261"/>
        <end position="279"/>
    </location>
</feature>
<evidence type="ECO:0000256" key="2">
    <source>
        <dbReference type="SAM" id="Phobius"/>
    </source>
</evidence>
<dbReference type="EMBL" id="BMVC01000011">
    <property type="protein sequence ID" value="GHD04909.1"/>
    <property type="molecule type" value="Genomic_DNA"/>
</dbReference>
<feature type="transmembrane region" description="Helical" evidence="2">
    <location>
        <begin position="174"/>
        <end position="193"/>
    </location>
</feature>
<feature type="region of interest" description="Disordered" evidence="1">
    <location>
        <begin position="287"/>
        <end position="337"/>
    </location>
</feature>
<feature type="transmembrane region" description="Helical" evidence="2">
    <location>
        <begin position="111"/>
        <end position="135"/>
    </location>
</feature>
<feature type="transmembrane region" description="Helical" evidence="2">
    <location>
        <begin position="147"/>
        <end position="169"/>
    </location>
</feature>
<reference evidence="3" key="1">
    <citation type="journal article" date="2014" name="Int. J. Syst. Evol. Microbiol.">
        <title>Complete genome sequence of Corynebacterium casei LMG S-19264T (=DSM 44701T), isolated from a smear-ripened cheese.</title>
        <authorList>
            <consortium name="US DOE Joint Genome Institute (JGI-PGF)"/>
            <person name="Walter F."/>
            <person name="Albersmeier A."/>
            <person name="Kalinowski J."/>
            <person name="Ruckert C."/>
        </authorList>
    </citation>
    <scope>NUCLEOTIDE SEQUENCE</scope>
    <source>
        <strain evidence="3">JCM 4637</strain>
    </source>
</reference>
<keyword evidence="2" id="KW-0472">Membrane</keyword>
<sequence>MSALLRMACADFWDRVRRPVYLVILAAAVGLGHLATPGKEAGWVVMQVGDYRGEYNSAYIGMVVALAGSIWLSLGGFYVVRNAISRDHSTGVGRLLAATPLRTTAYLAAKFLSSVMVLASMLGVLVLTALFMQLARGEATAVDPVALLQPFLLIALPLMILTAGAALLFEAIPLLRAGFGNIVWFFLWIYLAIGGQSAGAPLGGLGVHPVVQSLSQDMAAQGIDTAQAGEFSLGLTLTDRPLTTFLWHGFTPTPDYLTSRLLLILLGLALAVVPALWFPRFDPARGIPRGQRKRGTRPGQHGQLQESPDLLSADNNSMPPAPTSPTPPKSPKSSAHRGNSGYSLLRLLAGETRILVQGLPWWWWAGVATLAGASLLATDASAARHLLTVAWIWPVLIWSRLGTQGYESGVNALLGAYPSARRRVAAEWFAGVLLTAVAGLGPAVRLAIAPDPTGLLHWGVGALAIPSFALLLGTVSRSPRLFQVAYLPLWFATVNGIAPLDYMGVLRTPDGAPAGMSPAVLLTATAVMLALTFTTRAARRATS</sequence>
<evidence type="ECO:0000313" key="4">
    <source>
        <dbReference type="Proteomes" id="UP000638353"/>
    </source>
</evidence>
<accession>A0A918X2C9</accession>
<keyword evidence="2" id="KW-1133">Transmembrane helix</keyword>